<dbReference type="AlphaFoldDB" id="A0AAE0H7A2"/>
<dbReference type="InterPro" id="IPR036390">
    <property type="entry name" value="WH_DNA-bd_sf"/>
</dbReference>
<dbReference type="PANTHER" id="PTHR43712">
    <property type="entry name" value="PUTATIVE (AFU_ORTHOLOGUE AFUA_4G14580)-RELATED"/>
    <property type="match status" value="1"/>
</dbReference>
<dbReference type="InterPro" id="IPR036388">
    <property type="entry name" value="WH-like_DNA-bd_sf"/>
</dbReference>
<dbReference type="Proteomes" id="UP001278766">
    <property type="component" value="Unassembled WGS sequence"/>
</dbReference>
<dbReference type="EMBL" id="JAUEPN010000010">
    <property type="protein sequence ID" value="KAK3291283.1"/>
    <property type="molecule type" value="Genomic_DNA"/>
</dbReference>
<evidence type="ECO:0000313" key="1">
    <source>
        <dbReference type="EMBL" id="KAK3291283.1"/>
    </source>
</evidence>
<protein>
    <recommendedName>
        <fullName evidence="3">O-methyltransferase domain-containing protein</fullName>
    </recommendedName>
</protein>
<comment type="caution">
    <text evidence="1">The sequence shown here is derived from an EMBL/GenBank/DDBJ whole genome shotgun (WGS) entry which is preliminary data.</text>
</comment>
<proteinExistence type="predicted"/>
<dbReference type="Gene3D" id="1.10.10.10">
    <property type="entry name" value="Winged helix-like DNA-binding domain superfamily/Winged helix DNA-binding domain"/>
    <property type="match status" value="1"/>
</dbReference>
<accession>A0AAE0H7A2</accession>
<evidence type="ECO:0008006" key="3">
    <source>
        <dbReference type="Google" id="ProtNLM"/>
    </source>
</evidence>
<organism evidence="1 2">
    <name type="scientific">Chaetomium fimeti</name>
    <dbReference type="NCBI Taxonomy" id="1854472"/>
    <lineage>
        <taxon>Eukaryota</taxon>
        <taxon>Fungi</taxon>
        <taxon>Dikarya</taxon>
        <taxon>Ascomycota</taxon>
        <taxon>Pezizomycotina</taxon>
        <taxon>Sordariomycetes</taxon>
        <taxon>Sordariomycetidae</taxon>
        <taxon>Sordariales</taxon>
        <taxon>Chaetomiaceae</taxon>
        <taxon>Chaetomium</taxon>
    </lineage>
</organism>
<dbReference type="PANTHER" id="PTHR43712:SF15">
    <property type="entry name" value="MONODICTYPHENONE CLUSTER TRANSCRIPTIONAL COACTIVATOR MDPA"/>
    <property type="match status" value="1"/>
</dbReference>
<sequence length="459" mass="48991">MDGIRQLEDYAEQLTASVKILAQHCRGEGSLGQLLAASDTPKNVTEARVNILASVGGIKALIGSPIDFLQHLASQVEIVACLRWLAEFQILACIPPEVSVPITDLADLTGIPEQQLSRVTRLTATHGLLREPKPGFVAHTPLSAQFTAEQSLLDAVVFMAESVAPAALQMASATQRFGATRSPTECAYNLAMSTVRPFHVARQESSKLDRQWSAYLCHAAGLQQEDALVDALSRLSWANLGNACIVEVGAQSTSLARRLARRFPGLRLVVQINKTHGTTVNPDCMWQGAMAPCGAAAASMDRASPSDADAETDSDGLSERITVSYRTPGMPQPVADAAVYVLHTPVAGPRSPSGAVGVAIRAELQGHLGFLRTTGGVMLILTTRLLPDPGSIPDREVEAVARTRDLNMLQLTNDGEMEMTELLAIIESVGDTTGKLAICNELRSPKGLILALAVKHQPY</sequence>
<reference evidence="1" key="2">
    <citation type="submission" date="2023-06" db="EMBL/GenBank/DDBJ databases">
        <authorList>
            <consortium name="Lawrence Berkeley National Laboratory"/>
            <person name="Haridas S."/>
            <person name="Hensen N."/>
            <person name="Bonometti L."/>
            <person name="Westerberg I."/>
            <person name="Brannstrom I.O."/>
            <person name="Guillou S."/>
            <person name="Cros-Aarteil S."/>
            <person name="Calhoun S."/>
            <person name="Kuo A."/>
            <person name="Mondo S."/>
            <person name="Pangilinan J."/>
            <person name="Riley R."/>
            <person name="Labutti K."/>
            <person name="Andreopoulos B."/>
            <person name="Lipzen A."/>
            <person name="Chen C."/>
            <person name="Yanf M."/>
            <person name="Daum C."/>
            <person name="Ng V."/>
            <person name="Clum A."/>
            <person name="Steindorff A."/>
            <person name="Ohm R."/>
            <person name="Martin F."/>
            <person name="Silar P."/>
            <person name="Natvig D."/>
            <person name="Lalanne C."/>
            <person name="Gautier V."/>
            <person name="Ament-Velasquez S.L."/>
            <person name="Kruys A."/>
            <person name="Hutchinson M.I."/>
            <person name="Powell A.J."/>
            <person name="Barry K."/>
            <person name="Miller A.N."/>
            <person name="Grigoriev I.V."/>
            <person name="Debuchy R."/>
            <person name="Gladieux P."/>
            <person name="Thoren M.H."/>
            <person name="Johannesson H."/>
        </authorList>
    </citation>
    <scope>NUCLEOTIDE SEQUENCE</scope>
    <source>
        <strain evidence="1">CBS 168.71</strain>
    </source>
</reference>
<dbReference type="InterPro" id="IPR029063">
    <property type="entry name" value="SAM-dependent_MTases_sf"/>
</dbReference>
<evidence type="ECO:0000313" key="2">
    <source>
        <dbReference type="Proteomes" id="UP001278766"/>
    </source>
</evidence>
<dbReference type="Gene3D" id="3.40.50.150">
    <property type="entry name" value="Vaccinia Virus protein VP39"/>
    <property type="match status" value="1"/>
</dbReference>
<dbReference type="SUPFAM" id="SSF46785">
    <property type="entry name" value="Winged helix' DNA-binding domain"/>
    <property type="match status" value="1"/>
</dbReference>
<reference evidence="1" key="1">
    <citation type="journal article" date="2023" name="Mol. Phylogenet. Evol.">
        <title>Genome-scale phylogeny and comparative genomics of the fungal order Sordariales.</title>
        <authorList>
            <person name="Hensen N."/>
            <person name="Bonometti L."/>
            <person name="Westerberg I."/>
            <person name="Brannstrom I.O."/>
            <person name="Guillou S."/>
            <person name="Cros-Aarteil S."/>
            <person name="Calhoun S."/>
            <person name="Haridas S."/>
            <person name="Kuo A."/>
            <person name="Mondo S."/>
            <person name="Pangilinan J."/>
            <person name="Riley R."/>
            <person name="LaButti K."/>
            <person name="Andreopoulos B."/>
            <person name="Lipzen A."/>
            <person name="Chen C."/>
            <person name="Yan M."/>
            <person name="Daum C."/>
            <person name="Ng V."/>
            <person name="Clum A."/>
            <person name="Steindorff A."/>
            <person name="Ohm R.A."/>
            <person name="Martin F."/>
            <person name="Silar P."/>
            <person name="Natvig D.O."/>
            <person name="Lalanne C."/>
            <person name="Gautier V."/>
            <person name="Ament-Velasquez S.L."/>
            <person name="Kruys A."/>
            <person name="Hutchinson M.I."/>
            <person name="Powell A.J."/>
            <person name="Barry K."/>
            <person name="Miller A.N."/>
            <person name="Grigoriev I.V."/>
            <person name="Debuchy R."/>
            <person name="Gladieux P."/>
            <person name="Hiltunen Thoren M."/>
            <person name="Johannesson H."/>
        </authorList>
    </citation>
    <scope>NUCLEOTIDE SEQUENCE</scope>
    <source>
        <strain evidence="1">CBS 168.71</strain>
    </source>
</reference>
<name>A0AAE0H7A2_9PEZI</name>
<gene>
    <name evidence="1" type="ORF">B0H64DRAFT_446516</name>
</gene>
<dbReference type="RefSeq" id="XP_062654797.1">
    <property type="nucleotide sequence ID" value="XM_062806920.1"/>
</dbReference>
<dbReference type="GeneID" id="87843868"/>
<keyword evidence="2" id="KW-1185">Reference proteome</keyword>